<dbReference type="EMBL" id="JACCBT010000001">
    <property type="protein sequence ID" value="NYE12371.1"/>
    <property type="molecule type" value="Genomic_DNA"/>
</dbReference>
<accession>A0A7Y9G9I0</accession>
<evidence type="ECO:0000313" key="2">
    <source>
        <dbReference type="EMBL" id="NYE12371.1"/>
    </source>
</evidence>
<sequence>MGDAHRPASRRPVARLLVVVLGLLGFVAGPVGAGMPAGGTPGRTSSTGTISGVRIGAVPQGPARTRITTKTRTAGRTQTAIAATALHAAGAAAPYSQPEHATPPASGAEVRPPSGRLVRAASAHIAPEIAPRGAPRGRAPPASTGI</sequence>
<feature type="compositionally biased region" description="Gly residues" evidence="1">
    <location>
        <begin position="32"/>
        <end position="41"/>
    </location>
</feature>
<keyword evidence="3" id="KW-1185">Reference proteome</keyword>
<comment type="caution">
    <text evidence="2">The sequence shown here is derived from an EMBL/GenBank/DDBJ whole genome shotgun (WGS) entry which is preliminary data.</text>
</comment>
<dbReference type="RefSeq" id="WP_179833596.1">
    <property type="nucleotide sequence ID" value="NZ_BMRD01000001.1"/>
</dbReference>
<feature type="compositionally biased region" description="Low complexity" evidence="1">
    <location>
        <begin position="63"/>
        <end position="75"/>
    </location>
</feature>
<dbReference type="Proteomes" id="UP000591272">
    <property type="component" value="Unassembled WGS sequence"/>
</dbReference>
<reference evidence="2 3" key="1">
    <citation type="submission" date="2020-07" db="EMBL/GenBank/DDBJ databases">
        <title>Sequencing the genomes of 1000 actinobacteria strains.</title>
        <authorList>
            <person name="Klenk H.-P."/>
        </authorList>
    </citation>
    <scope>NUCLEOTIDE SEQUENCE [LARGE SCALE GENOMIC DNA]</scope>
    <source>
        <strain evidence="2 3">DSM 43461</strain>
    </source>
</reference>
<evidence type="ECO:0000313" key="3">
    <source>
        <dbReference type="Proteomes" id="UP000591272"/>
    </source>
</evidence>
<dbReference type="AlphaFoldDB" id="A0A7Y9G9I0"/>
<name>A0A7Y9G9I0_9ACTN</name>
<protein>
    <submittedName>
        <fullName evidence="2">Uncharacterized protein</fullName>
    </submittedName>
</protein>
<feature type="compositionally biased region" description="Low complexity" evidence="1">
    <location>
        <begin position="125"/>
        <end position="146"/>
    </location>
</feature>
<feature type="region of interest" description="Disordered" evidence="1">
    <location>
        <begin position="89"/>
        <end position="146"/>
    </location>
</feature>
<organism evidence="2 3">
    <name type="scientific">Actinomadura citrea</name>
    <dbReference type="NCBI Taxonomy" id="46158"/>
    <lineage>
        <taxon>Bacteria</taxon>
        <taxon>Bacillati</taxon>
        <taxon>Actinomycetota</taxon>
        <taxon>Actinomycetes</taxon>
        <taxon>Streptosporangiales</taxon>
        <taxon>Thermomonosporaceae</taxon>
        <taxon>Actinomadura</taxon>
    </lineage>
</organism>
<gene>
    <name evidence="2" type="ORF">BJ999_002667</name>
</gene>
<feature type="region of interest" description="Disordered" evidence="1">
    <location>
        <begin position="32"/>
        <end position="75"/>
    </location>
</feature>
<evidence type="ECO:0000256" key="1">
    <source>
        <dbReference type="SAM" id="MobiDB-lite"/>
    </source>
</evidence>
<feature type="compositionally biased region" description="Low complexity" evidence="1">
    <location>
        <begin position="42"/>
        <end position="56"/>
    </location>
</feature>
<proteinExistence type="predicted"/>